<gene>
    <name evidence="1" type="ORF">E5357_01620</name>
</gene>
<name>A0AC61R4C4_9FIRM</name>
<comment type="caution">
    <text evidence="1">The sequence shown here is derived from an EMBL/GenBank/DDBJ whole genome shotgun (WGS) entry which is preliminary data.</text>
</comment>
<sequence length="178" mass="20779">MEIKKRKGGVRETMDCREAQSLVTAYIKRQLDEKKTEEFIGHITHCEECYEELEIYFTIHFALKKLDEEQNVSYTMPYQQGMKHPGKQKIKKNSGTYHVRDKNSDSIVDMLLDNLESTERKLHRRKIFRICSYGIMLMAEIMLVLMLITQAQAWAGGGVRETFAYQALYGQEEAVSKK</sequence>
<evidence type="ECO:0000313" key="1">
    <source>
        <dbReference type="EMBL" id="TGY00228.1"/>
    </source>
</evidence>
<organism evidence="1 2">
    <name type="scientific">Hominisplanchenecus murintestinalis</name>
    <dbReference type="NCBI Taxonomy" id="2941517"/>
    <lineage>
        <taxon>Bacteria</taxon>
        <taxon>Bacillati</taxon>
        <taxon>Bacillota</taxon>
        <taxon>Clostridia</taxon>
        <taxon>Lachnospirales</taxon>
        <taxon>Lachnospiraceae</taxon>
        <taxon>Hominisplanchenecus</taxon>
    </lineage>
</organism>
<evidence type="ECO:0000313" key="2">
    <source>
        <dbReference type="Proteomes" id="UP000307720"/>
    </source>
</evidence>
<reference evidence="1" key="1">
    <citation type="submission" date="2019-04" db="EMBL/GenBank/DDBJ databases">
        <title>Microbes associate with the intestines of laboratory mice.</title>
        <authorList>
            <person name="Navarre W."/>
            <person name="Wong E."/>
            <person name="Huang K."/>
            <person name="Tropini C."/>
            <person name="Ng K."/>
            <person name="Yu B."/>
        </authorList>
    </citation>
    <scope>NUCLEOTIDE SEQUENCE</scope>
    <source>
        <strain evidence="1">NM72_1-8</strain>
    </source>
</reference>
<accession>A0AC61R4C4</accession>
<protein>
    <submittedName>
        <fullName evidence="1">Zf-HC2 domain-containing protein</fullName>
    </submittedName>
</protein>
<keyword evidence="2" id="KW-1185">Reference proteome</keyword>
<dbReference type="Proteomes" id="UP000307720">
    <property type="component" value="Unassembled WGS sequence"/>
</dbReference>
<dbReference type="EMBL" id="SRZB01000002">
    <property type="protein sequence ID" value="TGY00228.1"/>
    <property type="molecule type" value="Genomic_DNA"/>
</dbReference>
<proteinExistence type="predicted"/>